<name>A0A397SSU7_9GLOM</name>
<proteinExistence type="predicted"/>
<protein>
    <submittedName>
        <fullName evidence="2">Uncharacterized protein</fullName>
    </submittedName>
</protein>
<dbReference type="Proteomes" id="UP000265703">
    <property type="component" value="Unassembled WGS sequence"/>
</dbReference>
<dbReference type="OrthoDB" id="2409325at2759"/>
<evidence type="ECO:0000313" key="2">
    <source>
        <dbReference type="EMBL" id="RIA87989.1"/>
    </source>
</evidence>
<dbReference type="STRING" id="658196.A0A397SSU7"/>
<evidence type="ECO:0000313" key="3">
    <source>
        <dbReference type="Proteomes" id="UP000265703"/>
    </source>
</evidence>
<dbReference type="EMBL" id="QKYT01000284">
    <property type="protein sequence ID" value="RIA87989.1"/>
    <property type="molecule type" value="Genomic_DNA"/>
</dbReference>
<sequence length="177" mass="20033">MPNVESENKNNVPSSRKKDKRKSLAVTTEKDVSTLPQETLSPITPALESGEPGLENVNKNPYIDVINKRVKKLTKLMQKIDKYETIQNSSGPGEAQLNADQIKVLERKGETSGAIKEFDETLKQIEGVEKEELKKQAELKKAQQADRDQAIADAVKEVKVWIYFLLLYAVYTVFRKK</sequence>
<feature type="region of interest" description="Disordered" evidence="1">
    <location>
        <begin position="1"/>
        <end position="58"/>
    </location>
</feature>
<gene>
    <name evidence="2" type="ORF">C1645_262701</name>
</gene>
<accession>A0A397SSU7</accession>
<evidence type="ECO:0000256" key="1">
    <source>
        <dbReference type="SAM" id="MobiDB-lite"/>
    </source>
</evidence>
<keyword evidence="3" id="KW-1185">Reference proteome</keyword>
<comment type="caution">
    <text evidence="2">The sequence shown here is derived from an EMBL/GenBank/DDBJ whole genome shotgun (WGS) entry which is preliminary data.</text>
</comment>
<reference evidence="2 3" key="1">
    <citation type="submission" date="2018-06" db="EMBL/GenBank/DDBJ databases">
        <title>Comparative genomics reveals the genomic features of Rhizophagus irregularis, R. cerebriforme, R. diaphanum and Gigaspora rosea, and their symbiotic lifestyle signature.</title>
        <authorList>
            <person name="Morin E."/>
            <person name="San Clemente H."/>
            <person name="Chen E.C.H."/>
            <person name="De La Providencia I."/>
            <person name="Hainaut M."/>
            <person name="Kuo A."/>
            <person name="Kohler A."/>
            <person name="Murat C."/>
            <person name="Tang N."/>
            <person name="Roy S."/>
            <person name="Loubradou J."/>
            <person name="Henrissat B."/>
            <person name="Grigoriev I.V."/>
            <person name="Corradi N."/>
            <person name="Roux C."/>
            <person name="Martin F.M."/>
        </authorList>
    </citation>
    <scope>NUCLEOTIDE SEQUENCE [LARGE SCALE GENOMIC DNA]</scope>
    <source>
        <strain evidence="2 3">DAOM 227022</strain>
    </source>
</reference>
<organism evidence="2 3">
    <name type="scientific">Glomus cerebriforme</name>
    <dbReference type="NCBI Taxonomy" id="658196"/>
    <lineage>
        <taxon>Eukaryota</taxon>
        <taxon>Fungi</taxon>
        <taxon>Fungi incertae sedis</taxon>
        <taxon>Mucoromycota</taxon>
        <taxon>Glomeromycotina</taxon>
        <taxon>Glomeromycetes</taxon>
        <taxon>Glomerales</taxon>
        <taxon>Glomeraceae</taxon>
        <taxon>Glomus</taxon>
    </lineage>
</organism>
<dbReference type="AlphaFoldDB" id="A0A397SSU7"/>